<feature type="domain" description="Terminase large subunit-like ATPase" evidence="1">
    <location>
        <begin position="84"/>
        <end position="256"/>
    </location>
</feature>
<accession>A0A8S5U957</accession>
<evidence type="ECO:0000313" key="3">
    <source>
        <dbReference type="EMBL" id="DAF90992.1"/>
    </source>
</evidence>
<sequence>MILLINKAYEICKVQVRKKTTPKYVKKQMKDFIKICEGKNKKYIINETKLKQLENVLKILIMPKGLKAGQTLYDCSVSYQWLFYTAVLCVVYRDNIKKRRYETALLEICRKNFKTYTIAALFIILFLTEPQYSKFYSVAPDGALSKEVQEAISETIKSSPLIYEYKNQKRFKILRDYILFKPTQTKCIPLAYSTSRMDGRLPNAFIADEVGALPNSSAIESMQSGQLNVLNKLGCIISTKYPTINNPFEEQVEYSKKVLDGIEKDETRFSLLYEPDEPKNWENDDLVLKQANPAALENKEIWKDLIKKRAYAIAVENARENFVTKHCNIIYQGQGTETYIDIQDVQNCKVSKIDWEGRVVYLGIDLSMTTDNTSVAMVSIDDDENILAESFAFIPEGRIEEKTIVEKVNYNELLKSKKVFACGDKTIDYSFIENFILNLEAEYGVQIQAIGFDRFNCLSTAQKLENAGYNTIEIKQHSSVLHSPTKLMSEAILNKKFKYTENKLLEINFQNAKCTFDTNMNRYITKKKSTGKVDMVVSLIDAVCLLEQDYFLNKMDFIVQTI</sequence>
<dbReference type="InterPro" id="IPR005021">
    <property type="entry name" value="Terminase_largesu-like"/>
</dbReference>
<evidence type="ECO:0000259" key="1">
    <source>
        <dbReference type="Pfam" id="PF03354"/>
    </source>
</evidence>
<organism evidence="3">
    <name type="scientific">Siphoviridae sp. ctYM922</name>
    <dbReference type="NCBI Taxonomy" id="2825547"/>
    <lineage>
        <taxon>Viruses</taxon>
        <taxon>Duplodnaviria</taxon>
        <taxon>Heunggongvirae</taxon>
        <taxon>Uroviricota</taxon>
        <taxon>Caudoviricetes</taxon>
    </lineage>
</organism>
<proteinExistence type="predicted"/>
<dbReference type="Pfam" id="PF03354">
    <property type="entry name" value="TerL_ATPase"/>
    <property type="match status" value="1"/>
</dbReference>
<dbReference type="Gene3D" id="3.40.50.300">
    <property type="entry name" value="P-loop containing nucleotide triphosphate hydrolases"/>
    <property type="match status" value="1"/>
</dbReference>
<reference evidence="3" key="1">
    <citation type="journal article" date="2021" name="Proc. Natl. Acad. Sci. U.S.A.">
        <title>A Catalog of Tens of Thousands of Viruses from Human Metagenomes Reveals Hidden Associations with Chronic Diseases.</title>
        <authorList>
            <person name="Tisza M.J."/>
            <person name="Buck C.B."/>
        </authorList>
    </citation>
    <scope>NUCLEOTIDE SEQUENCE</scope>
    <source>
        <strain evidence="3">CtYM922</strain>
    </source>
</reference>
<dbReference type="PANTHER" id="PTHR41287">
    <property type="match status" value="1"/>
</dbReference>
<feature type="domain" description="Terminase large subunit-like endonuclease" evidence="2">
    <location>
        <begin position="265"/>
        <end position="544"/>
    </location>
</feature>
<dbReference type="InterPro" id="IPR046461">
    <property type="entry name" value="TerL_ATPase"/>
</dbReference>
<dbReference type="PANTHER" id="PTHR41287:SF1">
    <property type="entry name" value="PROTEIN YMFN"/>
    <property type="match status" value="1"/>
</dbReference>
<name>A0A8S5U957_9CAUD</name>
<dbReference type="InterPro" id="IPR027417">
    <property type="entry name" value="P-loop_NTPase"/>
</dbReference>
<evidence type="ECO:0000259" key="2">
    <source>
        <dbReference type="Pfam" id="PF20441"/>
    </source>
</evidence>
<dbReference type="EMBL" id="BK016042">
    <property type="protein sequence ID" value="DAF90992.1"/>
    <property type="molecule type" value="Genomic_DNA"/>
</dbReference>
<dbReference type="GO" id="GO:0004519">
    <property type="term" value="F:endonuclease activity"/>
    <property type="evidence" value="ECO:0007669"/>
    <property type="project" value="InterPro"/>
</dbReference>
<dbReference type="Pfam" id="PF20441">
    <property type="entry name" value="TerL_nuclease"/>
    <property type="match status" value="1"/>
</dbReference>
<protein>
    <submittedName>
        <fullName evidence="3">Large Terminase</fullName>
    </submittedName>
</protein>
<dbReference type="InterPro" id="IPR046462">
    <property type="entry name" value="TerL_nuclease"/>
</dbReference>